<dbReference type="EMBL" id="RIBZ01000154">
    <property type="protein sequence ID" value="RNG28791.1"/>
    <property type="molecule type" value="Genomic_DNA"/>
</dbReference>
<evidence type="ECO:0000313" key="2">
    <source>
        <dbReference type="EMBL" id="RNG28791.1"/>
    </source>
</evidence>
<evidence type="ECO:0000313" key="3">
    <source>
        <dbReference type="Proteomes" id="UP000275401"/>
    </source>
</evidence>
<keyword evidence="1" id="KW-1133">Transmembrane helix</keyword>
<comment type="caution">
    <text evidence="2">The sequence shown here is derived from an EMBL/GenBank/DDBJ whole genome shotgun (WGS) entry which is preliminary data.</text>
</comment>
<evidence type="ECO:0000256" key="1">
    <source>
        <dbReference type="SAM" id="Phobius"/>
    </source>
</evidence>
<accession>A0A3M8WJB8</accession>
<reference evidence="2 3" key="1">
    <citation type="submission" date="2018-11" db="EMBL/GenBank/DDBJ databases">
        <title>The Potential of Streptomyces as Biocontrol Agents against the Tomato grey mould, Botrytis cinerea (Gray mold) Frontiers in Microbiology.</title>
        <authorList>
            <person name="Li D."/>
        </authorList>
    </citation>
    <scope>NUCLEOTIDE SEQUENCE [LARGE SCALE GENOMIC DNA]</scope>
    <source>
        <strain evidence="2 3">NEAU-LD23</strain>
    </source>
</reference>
<name>A0A3M8WJB8_9ACTN</name>
<keyword evidence="3" id="KW-1185">Reference proteome</keyword>
<gene>
    <name evidence="2" type="ORF">EEJ42_11665</name>
</gene>
<dbReference type="Proteomes" id="UP000275401">
    <property type="component" value="Unassembled WGS sequence"/>
</dbReference>
<keyword evidence="1" id="KW-0472">Membrane</keyword>
<protein>
    <submittedName>
        <fullName evidence="2">Uncharacterized protein</fullName>
    </submittedName>
</protein>
<keyword evidence="1" id="KW-0812">Transmembrane</keyword>
<dbReference type="RefSeq" id="WP_123099870.1">
    <property type="nucleotide sequence ID" value="NZ_RIBZ01000154.1"/>
</dbReference>
<proteinExistence type="predicted"/>
<organism evidence="2 3">
    <name type="scientific">Streptomyces botrytidirepellens</name>
    <dbReference type="NCBI Taxonomy" id="2486417"/>
    <lineage>
        <taxon>Bacteria</taxon>
        <taxon>Bacillati</taxon>
        <taxon>Actinomycetota</taxon>
        <taxon>Actinomycetes</taxon>
        <taxon>Kitasatosporales</taxon>
        <taxon>Streptomycetaceae</taxon>
        <taxon>Streptomyces</taxon>
    </lineage>
</organism>
<sequence length="162" mass="17861">MNAETVTAICAVVIAVASLVVSVYQTRAMRQHNRHSVRPMLQLHRGWPTGGRAGIRLTNSGLGPAVIVDSTLTVDDEVIGAWNAPSVDHVRDHLSVRPSAVTFNCGEVIATDYEQYLLSVASYDPQDHAEVEDLINRRLILKIRYESLYGGEDYAAVLHPIR</sequence>
<dbReference type="AlphaFoldDB" id="A0A3M8WJB8"/>
<feature type="transmembrane region" description="Helical" evidence="1">
    <location>
        <begin position="6"/>
        <end position="24"/>
    </location>
</feature>